<sequence length="94" mass="10945">MNQSDIHLLDLPDELLLAILKKLSNIDVLYSLLDVDNNRLDIIAQDKIFTNTINLTSIDEVILNRFCKYILSRIHHNIQYLILESSLINRVFHA</sequence>
<accession>A0A818TL38</accession>
<evidence type="ECO:0000313" key="2">
    <source>
        <dbReference type="EMBL" id="CAF3679199.1"/>
    </source>
</evidence>
<proteinExistence type="predicted"/>
<dbReference type="PROSITE" id="PS50181">
    <property type="entry name" value="FBOX"/>
    <property type="match status" value="1"/>
</dbReference>
<gene>
    <name evidence="2" type="ORF">OKA104_LOCUS11004</name>
</gene>
<reference evidence="2" key="1">
    <citation type="submission" date="2021-02" db="EMBL/GenBank/DDBJ databases">
        <authorList>
            <person name="Nowell W R."/>
        </authorList>
    </citation>
    <scope>NUCLEOTIDE SEQUENCE</scope>
</reference>
<feature type="non-terminal residue" evidence="2">
    <location>
        <position position="1"/>
    </location>
</feature>
<feature type="non-terminal residue" evidence="2">
    <location>
        <position position="94"/>
    </location>
</feature>
<feature type="domain" description="F-box" evidence="1">
    <location>
        <begin position="5"/>
        <end position="52"/>
    </location>
</feature>
<organism evidence="2 3">
    <name type="scientific">Adineta steineri</name>
    <dbReference type="NCBI Taxonomy" id="433720"/>
    <lineage>
        <taxon>Eukaryota</taxon>
        <taxon>Metazoa</taxon>
        <taxon>Spiralia</taxon>
        <taxon>Gnathifera</taxon>
        <taxon>Rotifera</taxon>
        <taxon>Eurotatoria</taxon>
        <taxon>Bdelloidea</taxon>
        <taxon>Adinetida</taxon>
        <taxon>Adinetidae</taxon>
        <taxon>Adineta</taxon>
    </lineage>
</organism>
<name>A0A818TL38_9BILA</name>
<dbReference type="AlphaFoldDB" id="A0A818TL38"/>
<comment type="caution">
    <text evidence="2">The sequence shown here is derived from an EMBL/GenBank/DDBJ whole genome shotgun (WGS) entry which is preliminary data.</text>
</comment>
<dbReference type="Proteomes" id="UP000663881">
    <property type="component" value="Unassembled WGS sequence"/>
</dbReference>
<protein>
    <recommendedName>
        <fullName evidence="1">F-box domain-containing protein</fullName>
    </recommendedName>
</protein>
<dbReference type="InterPro" id="IPR001810">
    <property type="entry name" value="F-box_dom"/>
</dbReference>
<dbReference type="EMBL" id="CAJOAY010000500">
    <property type="protein sequence ID" value="CAF3679199.1"/>
    <property type="molecule type" value="Genomic_DNA"/>
</dbReference>
<evidence type="ECO:0000313" key="3">
    <source>
        <dbReference type="Proteomes" id="UP000663881"/>
    </source>
</evidence>
<evidence type="ECO:0000259" key="1">
    <source>
        <dbReference type="PROSITE" id="PS50181"/>
    </source>
</evidence>